<organism evidence="1 2">
    <name type="scientific">Amycolatopsis melonis</name>
    <dbReference type="NCBI Taxonomy" id="3156488"/>
    <lineage>
        <taxon>Bacteria</taxon>
        <taxon>Bacillati</taxon>
        <taxon>Actinomycetota</taxon>
        <taxon>Actinomycetes</taxon>
        <taxon>Pseudonocardiales</taxon>
        <taxon>Pseudonocardiaceae</taxon>
        <taxon>Amycolatopsis</taxon>
    </lineage>
</organism>
<comment type="caution">
    <text evidence="1">The sequence shown here is derived from an EMBL/GenBank/DDBJ whole genome shotgun (WGS) entry which is preliminary data.</text>
</comment>
<proteinExistence type="predicted"/>
<sequence>MEDTLWPLEPATEAKHRLYKRYLGGWWAKMLQPNAKGFSWPKVTYVDAFAGPGRYEGGEEGSPVFVLKGLLEHAARDRMDLRRDRVQLAFIEKRRDRFEYLKAELARKFGDLTTLPVRVEVRRGDAATETTRVLNKFNAWGNPMLTIFDSWGNVNVPLSLLHRIAGNGGSESIVTFGPNWFSRREEQNPDQLDAVFGGHEYWQRADRETSPDERWRVWLSTYRDALGRAGFEYRLQFQVVPRTGQPLYLVYGTKHPAGVEVMKDAMWKVDPEGGTLFRDPRTRGAEIIGQTDLFGTGGAVHPELRELVVQRLRDGSVTVGVLRDWLERETSRWRGTHAPQAVRALVDEGVLRIDPVGRVTRGSEVKLL</sequence>
<dbReference type="InterPro" id="IPR031009">
    <property type="entry name" value="Tcm_partner"/>
</dbReference>
<accession>A0ABV0LNU4</accession>
<protein>
    <submittedName>
        <fullName evidence="1">Three-Cys-motif partner protein TcmP</fullName>
    </submittedName>
</protein>
<dbReference type="NCBIfam" id="TIGR04474">
    <property type="entry name" value="tcm_partner"/>
    <property type="match status" value="1"/>
</dbReference>
<keyword evidence="2" id="KW-1185">Reference proteome</keyword>
<gene>
    <name evidence="1" type="ORF">ABJI51_33295</name>
</gene>
<dbReference type="EMBL" id="JBDZYD010000014">
    <property type="protein sequence ID" value="MEQ0563982.1"/>
    <property type="molecule type" value="Genomic_DNA"/>
</dbReference>
<name>A0ABV0LNU4_9PSEU</name>
<evidence type="ECO:0000313" key="2">
    <source>
        <dbReference type="Proteomes" id="UP001440984"/>
    </source>
</evidence>
<dbReference type="Proteomes" id="UP001440984">
    <property type="component" value="Unassembled WGS sequence"/>
</dbReference>
<evidence type="ECO:0000313" key="1">
    <source>
        <dbReference type="EMBL" id="MEQ0563982.1"/>
    </source>
</evidence>
<dbReference type="RefSeq" id="WP_348955048.1">
    <property type="nucleotide sequence ID" value="NZ_JBDZYD010000014.1"/>
</dbReference>
<reference evidence="1 2" key="1">
    <citation type="submission" date="2024-05" db="EMBL/GenBank/DDBJ databases">
        <authorList>
            <person name="Zhao H."/>
            <person name="Xu Y."/>
            <person name="Lin S."/>
            <person name="Spain J.C."/>
            <person name="Zhou N.-Y."/>
        </authorList>
    </citation>
    <scope>NUCLEOTIDE SEQUENCE [LARGE SCALE GENOMIC DNA]</scope>
    <source>
        <strain evidence="1 2">NEAU-NG30</strain>
    </source>
</reference>